<dbReference type="Pfam" id="PF11064">
    <property type="entry name" value="DUF2865"/>
    <property type="match status" value="1"/>
</dbReference>
<dbReference type="EMBL" id="NAFI01000164">
    <property type="protein sequence ID" value="OSJ13046.1"/>
    <property type="molecule type" value="Genomic_DNA"/>
</dbReference>
<evidence type="ECO:0000313" key="2">
    <source>
        <dbReference type="Proteomes" id="UP000193553"/>
    </source>
</evidence>
<name>A0A1X3GT76_9BRAD</name>
<evidence type="ECO:0000313" key="1">
    <source>
        <dbReference type="EMBL" id="OSJ13046.1"/>
    </source>
</evidence>
<dbReference type="InterPro" id="IPR021293">
    <property type="entry name" value="DUF2865"/>
</dbReference>
<sequence>MEHSSRNPIRLSLIAIAVAGTLLPEASSAENLLDFLFGGLQTQQQRQQTASPAPLPPRPIAAGSGPAFCVRSCDGKYFPLMRGAVSPAQLCQAFCPASPTKVFFGSGIDGARTAAGERYGESENAYTYRAALRADCTCNGRDAVGLAQVDLALDPLRPGDIVATADGAMAYSGIRLGAEQVPDLTPAATYPGLTTEARARLSDMKVAPGR</sequence>
<evidence type="ECO:0008006" key="3">
    <source>
        <dbReference type="Google" id="ProtNLM"/>
    </source>
</evidence>
<reference evidence="1 2" key="1">
    <citation type="submission" date="2017-03" db="EMBL/GenBank/DDBJ databases">
        <title>Whole genome sequences of fourteen strains of Bradyrhizobium canariense and one strain of Bradyrhizobium japonicum isolated from Lupinus (Papilionoideae: Genisteae) species in Algeria.</title>
        <authorList>
            <person name="Crovadore J."/>
            <person name="Chekireb D."/>
            <person name="Brachmann A."/>
            <person name="Chablais R."/>
            <person name="Cochard B."/>
            <person name="Lefort F."/>
        </authorList>
    </citation>
    <scope>NUCLEOTIDE SEQUENCE [LARGE SCALE GENOMIC DNA]</scope>
    <source>
        <strain evidence="1 2">UBMA195</strain>
    </source>
</reference>
<proteinExistence type="predicted"/>
<dbReference type="AlphaFoldDB" id="A0A1X3GT76"/>
<accession>A0A1X3GT76</accession>
<protein>
    <recommendedName>
        <fullName evidence="3">DUF2865 domain-containing protein</fullName>
    </recommendedName>
</protein>
<organism evidence="1 2">
    <name type="scientific">Bradyrhizobium canariense</name>
    <dbReference type="NCBI Taxonomy" id="255045"/>
    <lineage>
        <taxon>Bacteria</taxon>
        <taxon>Pseudomonadati</taxon>
        <taxon>Pseudomonadota</taxon>
        <taxon>Alphaproteobacteria</taxon>
        <taxon>Hyphomicrobiales</taxon>
        <taxon>Nitrobacteraceae</taxon>
        <taxon>Bradyrhizobium</taxon>
    </lineage>
</organism>
<comment type="caution">
    <text evidence="1">The sequence shown here is derived from an EMBL/GenBank/DDBJ whole genome shotgun (WGS) entry which is preliminary data.</text>
</comment>
<gene>
    <name evidence="1" type="ORF">BSZ18_12050</name>
</gene>
<dbReference type="Proteomes" id="UP000193553">
    <property type="component" value="Unassembled WGS sequence"/>
</dbReference>